<name>A0A8B3S6R8_9EURY</name>
<reference evidence="3" key="1">
    <citation type="submission" date="2019-01" db="EMBL/GenBank/DDBJ databases">
        <title>Anaerobic oxidation of ethane by archaea from a marine hydrocarbon seep.</title>
        <authorList>
            <person name="Musat F."/>
        </authorList>
    </citation>
    <scope>NUCLEOTIDE SEQUENCE [LARGE SCALE GENOMIC DNA]</scope>
</reference>
<proteinExistence type="predicted"/>
<feature type="transmembrane region" description="Helical" evidence="1">
    <location>
        <begin position="54"/>
        <end position="74"/>
    </location>
</feature>
<keyword evidence="1" id="KW-0812">Transmembrane</keyword>
<protein>
    <recommendedName>
        <fullName evidence="4">DUF131 domain-containing protein</fullName>
    </recommendedName>
</protein>
<dbReference type="AlphaFoldDB" id="A0A8B3S6R8"/>
<dbReference type="Proteomes" id="UP000291831">
    <property type="component" value="Unassembled WGS sequence"/>
</dbReference>
<keyword evidence="1" id="KW-0472">Membrane</keyword>
<sequence length="76" mass="8056">MIWLIAFGTLLVITGFILLAASHARTRGEYVGGGAVVMIGPIPIVLGTDKRSTIVVMVIAAILTLIGFFITHSFRG</sequence>
<feature type="transmembrane region" description="Helical" evidence="1">
    <location>
        <begin position="30"/>
        <end position="47"/>
    </location>
</feature>
<accession>A0A8B3S6R8</accession>
<evidence type="ECO:0000313" key="3">
    <source>
        <dbReference type="Proteomes" id="UP000291831"/>
    </source>
</evidence>
<organism evidence="2 3">
    <name type="scientific">Candidatus Argoarchaeum ethanivorans</name>
    <dbReference type="NCBI Taxonomy" id="2608793"/>
    <lineage>
        <taxon>Archaea</taxon>
        <taxon>Methanobacteriati</taxon>
        <taxon>Methanobacteriota</taxon>
        <taxon>Stenosarchaea group</taxon>
        <taxon>Methanomicrobia</taxon>
        <taxon>Methanosarcinales</taxon>
        <taxon>Methanosarcinales incertae sedis</taxon>
        <taxon>GOM Arc I cluster</taxon>
        <taxon>Candidatus Argoarchaeum</taxon>
    </lineage>
</organism>
<dbReference type="NCBIfam" id="TIGR00304">
    <property type="entry name" value="TIGR00304 family membrane protein"/>
    <property type="match status" value="1"/>
</dbReference>
<gene>
    <name evidence="2" type="ORF">AEth_00014</name>
</gene>
<evidence type="ECO:0000256" key="1">
    <source>
        <dbReference type="SAM" id="Phobius"/>
    </source>
</evidence>
<evidence type="ECO:0000313" key="2">
    <source>
        <dbReference type="EMBL" id="RZB33221.1"/>
    </source>
</evidence>
<dbReference type="InterPro" id="IPR002849">
    <property type="entry name" value="DUF131"/>
</dbReference>
<dbReference type="Pfam" id="PF01998">
    <property type="entry name" value="DUF131"/>
    <property type="match status" value="1"/>
</dbReference>
<dbReference type="EMBL" id="RPGO01000001">
    <property type="protein sequence ID" value="RZB33221.1"/>
    <property type="molecule type" value="Genomic_DNA"/>
</dbReference>
<comment type="caution">
    <text evidence="2">The sequence shown here is derived from an EMBL/GenBank/DDBJ whole genome shotgun (WGS) entry which is preliminary data.</text>
</comment>
<keyword evidence="1" id="KW-1133">Transmembrane helix</keyword>
<evidence type="ECO:0008006" key="4">
    <source>
        <dbReference type="Google" id="ProtNLM"/>
    </source>
</evidence>